<dbReference type="RefSeq" id="WP_046763425.1">
    <property type="nucleotide sequence ID" value="NZ_LBIC01000004.1"/>
</dbReference>
<feature type="compositionally biased region" description="Basic residues" evidence="1">
    <location>
        <begin position="40"/>
        <end position="50"/>
    </location>
</feature>
<organism evidence="2 3">
    <name type="scientific">Sphingobium chungbukense</name>
    <dbReference type="NCBI Taxonomy" id="56193"/>
    <lineage>
        <taxon>Bacteria</taxon>
        <taxon>Pseudomonadati</taxon>
        <taxon>Pseudomonadota</taxon>
        <taxon>Alphaproteobacteria</taxon>
        <taxon>Sphingomonadales</taxon>
        <taxon>Sphingomonadaceae</taxon>
        <taxon>Sphingobium</taxon>
    </lineage>
</organism>
<evidence type="ECO:0000313" key="2">
    <source>
        <dbReference type="EMBL" id="KKW92221.1"/>
    </source>
</evidence>
<name>A0A0M3ATG5_9SPHN</name>
<protein>
    <submittedName>
        <fullName evidence="2">Uncharacterized protein</fullName>
    </submittedName>
</protein>
<comment type="caution">
    <text evidence="2">The sequence shown here is derived from an EMBL/GenBank/DDBJ whole genome shotgun (WGS) entry which is preliminary data.</text>
</comment>
<dbReference type="Proteomes" id="UP000033874">
    <property type="component" value="Unassembled WGS sequence"/>
</dbReference>
<gene>
    <name evidence="2" type="ORF">YP76_09790</name>
</gene>
<dbReference type="AlphaFoldDB" id="A0A0M3ATG5"/>
<evidence type="ECO:0000313" key="3">
    <source>
        <dbReference type="Proteomes" id="UP000033874"/>
    </source>
</evidence>
<reference evidence="2 3" key="1">
    <citation type="submission" date="2015-04" db="EMBL/GenBank/DDBJ databases">
        <title>Genome sequence of aromatic hydrocarbons-degrading Sphingobium chungbukense DJ77.</title>
        <authorList>
            <person name="Kim Y.-C."/>
            <person name="Chae J.-C."/>
        </authorList>
    </citation>
    <scope>NUCLEOTIDE SEQUENCE [LARGE SCALE GENOMIC DNA]</scope>
    <source>
        <strain evidence="2 3">DJ77</strain>
    </source>
</reference>
<feature type="region of interest" description="Disordered" evidence="1">
    <location>
        <begin position="39"/>
        <end position="71"/>
    </location>
</feature>
<evidence type="ECO:0000256" key="1">
    <source>
        <dbReference type="SAM" id="MobiDB-lite"/>
    </source>
</evidence>
<keyword evidence="3" id="KW-1185">Reference proteome</keyword>
<accession>A0A0M3ATG5</accession>
<sequence>MEDLNYLLKREQEELLRARIAHNPAARRAHQRLAQGYAARIRRHPHPYRSRRADGSTPFNPFPFNVEGGAA</sequence>
<dbReference type="EMBL" id="LBIC01000004">
    <property type="protein sequence ID" value="KKW92221.1"/>
    <property type="molecule type" value="Genomic_DNA"/>
</dbReference>
<dbReference type="PATRIC" id="fig|56193.3.peg.2031"/>
<proteinExistence type="predicted"/>